<dbReference type="InterPro" id="IPR036237">
    <property type="entry name" value="Xyl_isomerase-like_sf"/>
</dbReference>
<dbReference type="Proteomes" id="UP000001431">
    <property type="component" value="Chromosome"/>
</dbReference>
<accession>A3MWJ2</accession>
<dbReference type="HOGENOM" id="CLU_1118248_0_0_2"/>
<organism evidence="1 2">
    <name type="scientific">Pyrobaculum calidifontis (strain DSM 21063 / JCM 11548 / VA1)</name>
    <dbReference type="NCBI Taxonomy" id="410359"/>
    <lineage>
        <taxon>Archaea</taxon>
        <taxon>Thermoproteota</taxon>
        <taxon>Thermoprotei</taxon>
        <taxon>Thermoproteales</taxon>
        <taxon>Thermoproteaceae</taxon>
        <taxon>Pyrobaculum</taxon>
    </lineage>
</organism>
<sequence>MGVIVQFQLYLKRRGKWRQVLDVAASLGIPYVVEVGPLDTSRSPITTALELGDVSPEALVLPRDAVDKFEWYIMLADALDVKRLVVAPPPTVEGVAELYDVAVEYGVEVNWIYGEGPLARIRDVDAVAKAIRPTAARLVYDPVKAKGLKEIYTTIIALSGYIREIYLSNRRGERGPRLPPFDPVGIINYAEVLQMLHLIQWEGRATVRTAPQFAGELDLQLKIANEVINTAKSAGVSRKVQKRVAQIYDELMGW</sequence>
<dbReference type="EMBL" id="CP000561">
    <property type="protein sequence ID" value="ABO09009.1"/>
    <property type="molecule type" value="Genomic_DNA"/>
</dbReference>
<proteinExistence type="predicted"/>
<dbReference type="GeneID" id="4908217"/>
<reference evidence="1" key="1">
    <citation type="submission" date="2007-02" db="EMBL/GenBank/DDBJ databases">
        <title>Complete sequence of Pyrobaculum calidifontis JCM 11548.</title>
        <authorList>
            <consortium name="US DOE Joint Genome Institute"/>
            <person name="Copeland A."/>
            <person name="Lucas S."/>
            <person name="Lapidus A."/>
            <person name="Barry K."/>
            <person name="Glavina del Rio T."/>
            <person name="Dalin E."/>
            <person name="Tice H."/>
            <person name="Pitluck S."/>
            <person name="Chain P."/>
            <person name="Malfatti S."/>
            <person name="Shin M."/>
            <person name="Vergez L."/>
            <person name="Schmutz J."/>
            <person name="Larimer F."/>
            <person name="Land M."/>
            <person name="Hauser L."/>
            <person name="Kyrpides N."/>
            <person name="Mikhailova N."/>
            <person name="Cozen A.E."/>
            <person name="Fitz-Gibbon S.T."/>
            <person name="House C.H."/>
            <person name="Saltikov C."/>
            <person name="Lowe T.M."/>
            <person name="Richardson P."/>
        </authorList>
    </citation>
    <scope>NUCLEOTIDE SEQUENCE [LARGE SCALE GENOMIC DNA]</scope>
    <source>
        <strain evidence="1">JCM 11548</strain>
    </source>
</reference>
<dbReference type="KEGG" id="pcl:Pcal_1591"/>
<dbReference type="SUPFAM" id="SSF51658">
    <property type="entry name" value="Xylose isomerase-like"/>
    <property type="match status" value="1"/>
</dbReference>
<dbReference type="STRING" id="410359.Pcal_1591"/>
<dbReference type="Gene3D" id="3.20.20.150">
    <property type="entry name" value="Divalent-metal-dependent TIM barrel enzymes"/>
    <property type="match status" value="1"/>
</dbReference>
<name>A3MWJ2_PYRCJ</name>
<evidence type="ECO:0000313" key="2">
    <source>
        <dbReference type="Proteomes" id="UP000001431"/>
    </source>
</evidence>
<evidence type="ECO:0000313" key="1">
    <source>
        <dbReference type="EMBL" id="ABO09009.1"/>
    </source>
</evidence>
<keyword evidence="2" id="KW-1185">Reference proteome</keyword>
<dbReference type="RefSeq" id="WP_011850267.1">
    <property type="nucleotide sequence ID" value="NC_009073.1"/>
</dbReference>
<dbReference type="AlphaFoldDB" id="A3MWJ2"/>
<dbReference type="eggNOG" id="arCOG05551">
    <property type="taxonomic scope" value="Archaea"/>
</dbReference>
<gene>
    <name evidence="1" type="ordered locus">Pcal_1591</name>
</gene>
<protein>
    <submittedName>
        <fullName evidence="1">Uncharacterized protein</fullName>
    </submittedName>
</protein>